<dbReference type="Proteomes" id="UP001219956">
    <property type="component" value="Unassembled WGS sequence"/>
</dbReference>
<name>A0ABT5IV36_9NEIS</name>
<comment type="caution">
    <text evidence="1">The sequence shown here is derived from an EMBL/GenBank/DDBJ whole genome shotgun (WGS) entry which is preliminary data.</text>
</comment>
<reference evidence="1 2" key="1">
    <citation type="submission" date="2023-01" db="EMBL/GenBank/DDBJ databases">
        <title>Novel species of the genus Vogesella isolated from rivers.</title>
        <authorList>
            <person name="Lu H."/>
        </authorList>
    </citation>
    <scope>NUCLEOTIDE SEQUENCE [LARGE SCALE GENOMIC DNA]</scope>
    <source>
        <strain evidence="1 2">DC21W</strain>
    </source>
</reference>
<keyword evidence="2" id="KW-1185">Reference proteome</keyword>
<dbReference type="EMBL" id="JAQQLF010000005">
    <property type="protein sequence ID" value="MDC7716429.1"/>
    <property type="molecule type" value="Genomic_DNA"/>
</dbReference>
<sequence length="83" mass="9506">MNILRLMNQSEYIQVNNQLVKPEFMYASEDYADDDDIVLEAHINEADLVLTVADLEDATPLADGAYWIESVGYIRFLSRQALH</sequence>
<dbReference type="RefSeq" id="WP_272750841.1">
    <property type="nucleotide sequence ID" value="NZ_JAQQLF010000005.1"/>
</dbReference>
<evidence type="ECO:0000313" key="1">
    <source>
        <dbReference type="EMBL" id="MDC7716429.1"/>
    </source>
</evidence>
<protein>
    <submittedName>
        <fullName evidence="1">Uncharacterized protein</fullName>
    </submittedName>
</protein>
<evidence type="ECO:0000313" key="2">
    <source>
        <dbReference type="Proteomes" id="UP001219956"/>
    </source>
</evidence>
<accession>A0ABT5IV36</accession>
<organism evidence="1 2">
    <name type="scientific">Vogesella aquatica</name>
    <dbReference type="NCBI Taxonomy" id="2984206"/>
    <lineage>
        <taxon>Bacteria</taxon>
        <taxon>Pseudomonadati</taxon>
        <taxon>Pseudomonadota</taxon>
        <taxon>Betaproteobacteria</taxon>
        <taxon>Neisseriales</taxon>
        <taxon>Chromobacteriaceae</taxon>
        <taxon>Vogesella</taxon>
    </lineage>
</organism>
<proteinExistence type="predicted"/>
<gene>
    <name evidence="1" type="ORF">PQU95_04265</name>
</gene>